<evidence type="ECO:0008006" key="3">
    <source>
        <dbReference type="Google" id="ProtNLM"/>
    </source>
</evidence>
<dbReference type="InterPro" id="IPR006311">
    <property type="entry name" value="TAT_signal"/>
</dbReference>
<name>A0A5B8FVG8_9RHOB</name>
<dbReference type="AlphaFoldDB" id="A0A5B8FVG8"/>
<accession>A0A5B8FVG8</accession>
<protein>
    <recommendedName>
        <fullName evidence="3">Formate dehydrogenase</fullName>
    </recommendedName>
</protein>
<dbReference type="InterPro" id="IPR014177">
    <property type="entry name" value="Formate_DH_TAT-contain"/>
</dbReference>
<keyword evidence="2" id="KW-1185">Reference proteome</keyword>
<sequence length="64" mass="6828">MTRKTEETDTSRRDLLRLGLAGLPAVAVGGIAGTGPAAAAEEVKPTSLGLRKTEHVLKYYETCR</sequence>
<reference evidence="1 2" key="1">
    <citation type="submission" date="2019-06" db="EMBL/GenBank/DDBJ databases">
        <title>Genome sequence of Rhodobacteraceae bacterium D4M1.</title>
        <authorList>
            <person name="Cao J."/>
        </authorList>
    </citation>
    <scope>NUCLEOTIDE SEQUENCE [LARGE SCALE GENOMIC DNA]</scope>
    <source>
        <strain evidence="1 2">D4M1</strain>
    </source>
</reference>
<dbReference type="KEGG" id="ppru:FDP22_11985"/>
<organism evidence="1 2">
    <name type="scientific">Paroceanicella profunda</name>
    <dbReference type="NCBI Taxonomy" id="2579971"/>
    <lineage>
        <taxon>Bacteria</taxon>
        <taxon>Pseudomonadati</taxon>
        <taxon>Pseudomonadota</taxon>
        <taxon>Alphaproteobacteria</taxon>
        <taxon>Rhodobacterales</taxon>
        <taxon>Paracoccaceae</taxon>
        <taxon>Paroceanicella</taxon>
    </lineage>
</organism>
<evidence type="ECO:0000313" key="1">
    <source>
        <dbReference type="EMBL" id="QDL92435.1"/>
    </source>
</evidence>
<proteinExistence type="predicted"/>
<dbReference type="RefSeq" id="WP_138573263.1">
    <property type="nucleotide sequence ID" value="NZ_CP040818.1"/>
</dbReference>
<dbReference type="PIRSF" id="PIRSF036704">
    <property type="entry name" value="UCP036704"/>
    <property type="match status" value="1"/>
</dbReference>
<dbReference type="Proteomes" id="UP000305888">
    <property type="component" value="Chromosome"/>
</dbReference>
<dbReference type="PROSITE" id="PS51318">
    <property type="entry name" value="TAT"/>
    <property type="match status" value="1"/>
</dbReference>
<gene>
    <name evidence="1" type="ORF">FDP22_11985</name>
</gene>
<dbReference type="EMBL" id="CP040818">
    <property type="protein sequence ID" value="QDL92435.1"/>
    <property type="molecule type" value="Genomic_DNA"/>
</dbReference>
<evidence type="ECO:0000313" key="2">
    <source>
        <dbReference type="Proteomes" id="UP000305888"/>
    </source>
</evidence>